<dbReference type="AlphaFoldDB" id="A0A0J9UHW7"/>
<dbReference type="KEGG" id="fox:FOXG_18496"/>
<name>A0A0J9UHW7_FUSO4</name>
<dbReference type="EMBL" id="DS231698">
    <property type="protein sequence ID" value="KNA99035.1"/>
    <property type="molecule type" value="Genomic_DNA"/>
</dbReference>
<evidence type="ECO:0000313" key="2">
    <source>
        <dbReference type="EMBL" id="KNA99033.1"/>
    </source>
</evidence>
<dbReference type="EMBL" id="DS231698">
    <property type="protein sequence ID" value="KNA99033.1"/>
    <property type="molecule type" value="Genomic_DNA"/>
</dbReference>
<reference evidence="2" key="2">
    <citation type="journal article" date="2010" name="Nature">
        <title>Comparative genomics reveals mobile pathogenicity chromosomes in Fusarium.</title>
        <authorList>
            <person name="Ma L.J."/>
            <person name="van der Does H.C."/>
            <person name="Borkovich K.A."/>
            <person name="Coleman J.J."/>
            <person name="Daboussi M.J."/>
            <person name="Di Pietro A."/>
            <person name="Dufresne M."/>
            <person name="Freitag M."/>
            <person name="Grabherr M."/>
            <person name="Henrissat B."/>
            <person name="Houterman P.M."/>
            <person name="Kang S."/>
            <person name="Shim W.B."/>
            <person name="Woloshuk C."/>
            <person name="Xie X."/>
            <person name="Xu J.R."/>
            <person name="Antoniw J."/>
            <person name="Baker S.E."/>
            <person name="Bluhm B.H."/>
            <person name="Breakspear A."/>
            <person name="Brown D.W."/>
            <person name="Butchko R.A."/>
            <person name="Chapman S."/>
            <person name="Coulson R."/>
            <person name="Coutinho P.M."/>
            <person name="Danchin E.G."/>
            <person name="Diener A."/>
            <person name="Gale L.R."/>
            <person name="Gardiner D.M."/>
            <person name="Goff S."/>
            <person name="Hammond-Kosack K.E."/>
            <person name="Hilburn K."/>
            <person name="Hua-Van A."/>
            <person name="Jonkers W."/>
            <person name="Kazan K."/>
            <person name="Kodira C.D."/>
            <person name="Koehrsen M."/>
            <person name="Kumar L."/>
            <person name="Lee Y.H."/>
            <person name="Li L."/>
            <person name="Manners J.M."/>
            <person name="Miranda-Saavedra D."/>
            <person name="Mukherjee M."/>
            <person name="Park G."/>
            <person name="Park J."/>
            <person name="Park S.Y."/>
            <person name="Proctor R.H."/>
            <person name="Regev A."/>
            <person name="Ruiz-Roldan M.C."/>
            <person name="Sain D."/>
            <person name="Sakthikumar S."/>
            <person name="Sykes S."/>
            <person name="Schwartz D.C."/>
            <person name="Turgeon B.G."/>
            <person name="Wapinski I."/>
            <person name="Yoder O."/>
            <person name="Young S."/>
            <person name="Zeng Q."/>
            <person name="Zhou S."/>
            <person name="Galagan J."/>
            <person name="Cuomo C.A."/>
            <person name="Kistler H.C."/>
            <person name="Rep M."/>
        </authorList>
    </citation>
    <scope>NUCLEOTIDE SEQUENCE [LARGE SCALE GENOMIC DNA]</scope>
    <source>
        <strain evidence="2">4287</strain>
    </source>
</reference>
<gene>
    <name evidence="2" type="ORF">FOXG_18496</name>
</gene>
<sequence length="112" mass="11936">MSSHLDAEILVQASNSTGKYIVLNLSTITSFFLSKACSISVGHGCQPLFDQPSKDDHPAIISQGASHDGIQPDESASFDGISPFQQLSAPPSPAKPKRMGHSYVNHQPSPFT</sequence>
<accession>A0A0J9UHW7</accession>
<dbReference type="Proteomes" id="UP000009097">
    <property type="component" value="Unassembled WGS sequence"/>
</dbReference>
<proteinExistence type="predicted"/>
<dbReference type="EMBL" id="DS231698">
    <property type="protein sequence ID" value="KNA99034.1"/>
    <property type="molecule type" value="Genomic_DNA"/>
</dbReference>
<evidence type="ECO:0000256" key="1">
    <source>
        <dbReference type="SAM" id="MobiDB-lite"/>
    </source>
</evidence>
<dbReference type="RefSeq" id="XP_018237079.1">
    <property type="nucleotide sequence ID" value="XM_018398588.1"/>
</dbReference>
<dbReference type="GeneID" id="28959202"/>
<organism evidence="2 3">
    <name type="scientific">Fusarium oxysporum f. sp. lycopersici (strain 4287 / CBS 123668 / FGSC 9935 / NRRL 34936)</name>
    <name type="common">Fusarium vascular wilt of tomato</name>
    <dbReference type="NCBI Taxonomy" id="426428"/>
    <lineage>
        <taxon>Eukaryota</taxon>
        <taxon>Fungi</taxon>
        <taxon>Dikarya</taxon>
        <taxon>Ascomycota</taxon>
        <taxon>Pezizomycotina</taxon>
        <taxon>Sordariomycetes</taxon>
        <taxon>Hypocreomycetidae</taxon>
        <taxon>Hypocreales</taxon>
        <taxon>Nectriaceae</taxon>
        <taxon>Fusarium</taxon>
        <taxon>Fusarium oxysporum species complex</taxon>
    </lineage>
</organism>
<feature type="region of interest" description="Disordered" evidence="1">
    <location>
        <begin position="48"/>
        <end position="112"/>
    </location>
</feature>
<reference evidence="2" key="1">
    <citation type="submission" date="2007-04" db="EMBL/GenBank/DDBJ databases">
        <authorList>
            <consortium name="The Broad Institute Genome Sequencing Platform"/>
            <person name="Birren B."/>
            <person name="Lander E."/>
            <person name="Galagan J."/>
            <person name="Nusbaum C."/>
            <person name="Devon K."/>
            <person name="Ma L.-J."/>
            <person name="Jaffe D."/>
            <person name="Butler J."/>
            <person name="Alvarez P."/>
            <person name="Gnerre S."/>
            <person name="Grabherr M."/>
            <person name="Kleber M."/>
            <person name="Mauceli E."/>
            <person name="Brockman W."/>
            <person name="MacCallum I.A."/>
            <person name="Young S."/>
            <person name="LaButti K."/>
            <person name="DeCaprio D."/>
            <person name="Crawford M."/>
            <person name="Koehrsen M."/>
            <person name="Engels R."/>
            <person name="Montgomery P."/>
            <person name="Pearson M."/>
            <person name="Howarth C."/>
            <person name="Larson L."/>
            <person name="White J."/>
            <person name="O'Leary S."/>
            <person name="Kodira C."/>
            <person name="Zeng Q."/>
            <person name="Yandava C."/>
            <person name="Alvarado L."/>
            <person name="Kistler C."/>
            <person name="Shim W.-B."/>
            <person name="Kang S."/>
            <person name="Woloshuk C."/>
        </authorList>
    </citation>
    <scope>NUCLEOTIDE SEQUENCE</scope>
    <source>
        <strain evidence="2">4287</strain>
    </source>
</reference>
<evidence type="ECO:0000313" key="3">
    <source>
        <dbReference type="Proteomes" id="UP000009097"/>
    </source>
</evidence>
<dbReference type="RefSeq" id="XP_018237081.1">
    <property type="nucleotide sequence ID" value="XM_018398590.1"/>
</dbReference>
<dbReference type="VEuPathDB" id="FungiDB:FOXG_18496"/>
<protein>
    <submittedName>
        <fullName evidence="2">Uncharacterized protein</fullName>
    </submittedName>
</protein>
<dbReference type="RefSeq" id="XP_018237080.1">
    <property type="nucleotide sequence ID" value="XM_018398589.1"/>
</dbReference>